<protein>
    <submittedName>
        <fullName evidence="1">19387_t:CDS:1</fullName>
    </submittedName>
</protein>
<accession>A0ACA9QRZ2</accession>
<organism evidence="1 2">
    <name type="scientific">Racocetra persica</name>
    <dbReference type="NCBI Taxonomy" id="160502"/>
    <lineage>
        <taxon>Eukaryota</taxon>
        <taxon>Fungi</taxon>
        <taxon>Fungi incertae sedis</taxon>
        <taxon>Mucoromycota</taxon>
        <taxon>Glomeromycotina</taxon>
        <taxon>Glomeromycetes</taxon>
        <taxon>Diversisporales</taxon>
        <taxon>Gigasporaceae</taxon>
        <taxon>Racocetra</taxon>
    </lineage>
</organism>
<evidence type="ECO:0000313" key="2">
    <source>
        <dbReference type="Proteomes" id="UP000789920"/>
    </source>
</evidence>
<dbReference type="EMBL" id="CAJVQC010037268">
    <property type="protein sequence ID" value="CAG8763411.1"/>
    <property type="molecule type" value="Genomic_DNA"/>
</dbReference>
<feature type="non-terminal residue" evidence="1">
    <location>
        <position position="1"/>
    </location>
</feature>
<proteinExistence type="predicted"/>
<reference evidence="1" key="1">
    <citation type="submission" date="2021-06" db="EMBL/GenBank/DDBJ databases">
        <authorList>
            <person name="Kallberg Y."/>
            <person name="Tangrot J."/>
            <person name="Rosling A."/>
        </authorList>
    </citation>
    <scope>NUCLEOTIDE SEQUENCE</scope>
    <source>
        <strain evidence="1">MA461A</strain>
    </source>
</reference>
<gene>
    <name evidence="1" type="ORF">RPERSI_LOCUS15499</name>
</gene>
<sequence>LYKKTSEEIKVKQKLKFGLLRGLADLDENIQKTLTEFWKNQQELSRDTFTLLKEHD</sequence>
<name>A0ACA9QRZ2_9GLOM</name>
<evidence type="ECO:0000313" key="1">
    <source>
        <dbReference type="EMBL" id="CAG8763411.1"/>
    </source>
</evidence>
<dbReference type="Proteomes" id="UP000789920">
    <property type="component" value="Unassembled WGS sequence"/>
</dbReference>
<keyword evidence="2" id="KW-1185">Reference proteome</keyword>
<comment type="caution">
    <text evidence="1">The sequence shown here is derived from an EMBL/GenBank/DDBJ whole genome shotgun (WGS) entry which is preliminary data.</text>
</comment>